<evidence type="ECO:0000313" key="3">
    <source>
        <dbReference type="Proteomes" id="UP001519272"/>
    </source>
</evidence>
<evidence type="ECO:0000313" key="2">
    <source>
        <dbReference type="EMBL" id="MBP1905866.1"/>
    </source>
</evidence>
<gene>
    <name evidence="2" type="ORF">J2Z32_002514</name>
</gene>
<dbReference type="EMBL" id="JAGGKG010000011">
    <property type="protein sequence ID" value="MBP1905866.1"/>
    <property type="molecule type" value="Genomic_DNA"/>
</dbReference>
<dbReference type="Proteomes" id="UP001519272">
    <property type="component" value="Unassembled WGS sequence"/>
</dbReference>
<dbReference type="RefSeq" id="WP_210089484.1">
    <property type="nucleotide sequence ID" value="NZ_JAGGKG010000011.1"/>
</dbReference>
<organism evidence="2 3">
    <name type="scientific">Paenibacillus turicensis</name>
    <dbReference type="NCBI Taxonomy" id="160487"/>
    <lineage>
        <taxon>Bacteria</taxon>
        <taxon>Bacillati</taxon>
        <taxon>Bacillota</taxon>
        <taxon>Bacilli</taxon>
        <taxon>Bacillales</taxon>
        <taxon>Paenibacillaceae</taxon>
        <taxon>Paenibacillus</taxon>
    </lineage>
</organism>
<keyword evidence="1" id="KW-0472">Membrane</keyword>
<keyword evidence="1" id="KW-1133">Transmembrane helix</keyword>
<sequence>MKIKLEKRLAYLYSGELVSLIMFIPVSFGLNYGFPNLMLYSLFSFWTSFLLLEFILLQGTIYWREKLKRLRNNDTLATPLKLIRQLTLCKRINIIIIGAGIFAFVLDFIRWHSALPSGGLLLAIGIYVFALLEFINYYYIQLSYDNRADIRNLLKNRRLKRACINKEIKRCLGK</sequence>
<reference evidence="2 3" key="1">
    <citation type="submission" date="2021-03" db="EMBL/GenBank/DDBJ databases">
        <title>Genomic Encyclopedia of Type Strains, Phase IV (KMG-IV): sequencing the most valuable type-strain genomes for metagenomic binning, comparative biology and taxonomic classification.</title>
        <authorList>
            <person name="Goeker M."/>
        </authorList>
    </citation>
    <scope>NUCLEOTIDE SEQUENCE [LARGE SCALE GENOMIC DNA]</scope>
    <source>
        <strain evidence="2 3">DSM 14349</strain>
    </source>
</reference>
<keyword evidence="1" id="KW-0812">Transmembrane</keyword>
<proteinExistence type="predicted"/>
<feature type="transmembrane region" description="Helical" evidence="1">
    <location>
        <begin position="40"/>
        <end position="63"/>
    </location>
</feature>
<comment type="caution">
    <text evidence="2">The sequence shown here is derived from an EMBL/GenBank/DDBJ whole genome shotgun (WGS) entry which is preliminary data.</text>
</comment>
<name>A0ABS4FTI0_9BACL</name>
<evidence type="ECO:0000256" key="1">
    <source>
        <dbReference type="SAM" id="Phobius"/>
    </source>
</evidence>
<accession>A0ABS4FTI0</accession>
<keyword evidence="3" id="KW-1185">Reference proteome</keyword>
<evidence type="ECO:0008006" key="4">
    <source>
        <dbReference type="Google" id="ProtNLM"/>
    </source>
</evidence>
<feature type="transmembrane region" description="Helical" evidence="1">
    <location>
        <begin position="119"/>
        <end position="140"/>
    </location>
</feature>
<feature type="transmembrane region" description="Helical" evidence="1">
    <location>
        <begin position="92"/>
        <end position="113"/>
    </location>
</feature>
<protein>
    <recommendedName>
        <fullName evidence="4">General stress protein</fullName>
    </recommendedName>
</protein>
<feature type="transmembrane region" description="Helical" evidence="1">
    <location>
        <begin position="12"/>
        <end position="34"/>
    </location>
</feature>